<proteinExistence type="predicted"/>
<organism evidence="2 3">
    <name type="scientific">Brachybacterium nesterenkovii</name>
    <dbReference type="NCBI Taxonomy" id="47847"/>
    <lineage>
        <taxon>Bacteria</taxon>
        <taxon>Bacillati</taxon>
        <taxon>Actinomycetota</taxon>
        <taxon>Actinomycetes</taxon>
        <taxon>Micrococcales</taxon>
        <taxon>Dermabacteraceae</taxon>
        <taxon>Brachybacterium</taxon>
    </lineage>
</organism>
<dbReference type="EC" id="1.5.3.1" evidence="2"/>
<feature type="region of interest" description="Disordered" evidence="1">
    <location>
        <begin position="1"/>
        <end position="28"/>
    </location>
</feature>
<evidence type="ECO:0000256" key="1">
    <source>
        <dbReference type="SAM" id="MobiDB-lite"/>
    </source>
</evidence>
<dbReference type="Pfam" id="PF04268">
    <property type="entry name" value="SoxG"/>
    <property type="match status" value="1"/>
</dbReference>
<dbReference type="OrthoDB" id="9814782at2"/>
<name>A0A1X6X6F8_9MICO</name>
<dbReference type="EMBL" id="FWFG01000101">
    <property type="protein sequence ID" value="SLM94792.1"/>
    <property type="molecule type" value="Genomic_DNA"/>
</dbReference>
<feature type="compositionally biased region" description="Low complexity" evidence="1">
    <location>
        <begin position="8"/>
        <end position="21"/>
    </location>
</feature>
<dbReference type="InterPro" id="IPR027266">
    <property type="entry name" value="TrmE/GcvT-like"/>
</dbReference>
<dbReference type="SUPFAM" id="SSF103025">
    <property type="entry name" value="Folate-binding domain"/>
    <property type="match status" value="1"/>
</dbReference>
<evidence type="ECO:0000313" key="2">
    <source>
        <dbReference type="EMBL" id="SLM94792.1"/>
    </source>
</evidence>
<keyword evidence="3" id="KW-1185">Reference proteome</keyword>
<evidence type="ECO:0000313" key="3">
    <source>
        <dbReference type="Proteomes" id="UP000195981"/>
    </source>
</evidence>
<gene>
    <name evidence="2" type="ORF">FM110_11900</name>
</gene>
<dbReference type="GO" id="GO:0008115">
    <property type="term" value="F:sarcosine oxidase activity"/>
    <property type="evidence" value="ECO:0007669"/>
    <property type="project" value="UniProtKB-EC"/>
</dbReference>
<dbReference type="Gene3D" id="3.30.70.1520">
    <property type="entry name" value="Heterotetrameric sarcosine oxidase"/>
    <property type="match status" value="1"/>
</dbReference>
<dbReference type="RefSeq" id="WP_087104968.1">
    <property type="nucleotide sequence ID" value="NZ_FWFG01000101.1"/>
</dbReference>
<dbReference type="AlphaFoldDB" id="A0A1X6X6F8"/>
<keyword evidence="2" id="KW-0560">Oxidoreductase</keyword>
<reference evidence="2 3" key="1">
    <citation type="submission" date="2017-02" db="EMBL/GenBank/DDBJ databases">
        <authorList>
            <person name="Peterson S.W."/>
        </authorList>
    </citation>
    <scope>NUCLEOTIDE SEQUENCE [LARGE SCALE GENOMIC DNA]</scope>
    <source>
        <strain evidence="2 3">CIP104813</strain>
    </source>
</reference>
<dbReference type="InterPro" id="IPR007375">
    <property type="entry name" value="SoxG"/>
</dbReference>
<accession>A0A1X6X6F8</accession>
<sequence>MADEKSTTETAPRTAETPAYASVPGQDGVPEIASVEELDRLRVSPAAHLADLMAGAEVTGERGAAVREHPFATQIGMRAVPGSEGAAALEGVLGFPLPTAVGEVTGDPQGLHVLWLSPDEFLAVDVSEHQRPGAEAPFAAALAPGAAGQAVDLSANRTILVLTGPSARAVLEKGCHLDLHPRAFPVGRAEVTQLGIVPLYLHRSGEEEWRLYPRQSFADFCVRWLVDAMAEFGAADPEAESRELAVRG</sequence>
<protein>
    <submittedName>
        <fullName evidence="2">Sarcosine oxidase gamma subunit</fullName>
        <ecNumber evidence="2">1.5.3.1</ecNumber>
    </submittedName>
</protein>
<dbReference type="Proteomes" id="UP000195981">
    <property type="component" value="Unassembled WGS sequence"/>
</dbReference>
<dbReference type="Gene3D" id="3.30.1360.120">
    <property type="entry name" value="Probable tRNA modification gtpase trme, domain 1"/>
    <property type="match status" value="1"/>
</dbReference>